<dbReference type="RefSeq" id="WP_369045996.1">
    <property type="nucleotide sequence ID" value="NZ_CP163302.1"/>
</dbReference>
<evidence type="ECO:0000256" key="1">
    <source>
        <dbReference type="ARBA" id="ARBA00022857"/>
    </source>
</evidence>
<dbReference type="KEGG" id="spue:AB5L97_00150"/>
<name>A0AB39L3C3_9MICC</name>
<reference evidence="3" key="1">
    <citation type="submission" date="2024-07" db="EMBL/GenBank/DDBJ databases">
        <authorList>
            <person name="fu j."/>
        </authorList>
    </citation>
    <scope>NUCLEOTIDE SEQUENCE</scope>
    <source>
        <strain evidence="3">P10A9</strain>
    </source>
</reference>
<dbReference type="SUPFAM" id="SSF51735">
    <property type="entry name" value="NAD(P)-binding Rossmann-fold domains"/>
    <property type="match status" value="1"/>
</dbReference>
<dbReference type="EMBL" id="CP163302">
    <property type="protein sequence ID" value="XDP45476.1"/>
    <property type="molecule type" value="Genomic_DNA"/>
</dbReference>
<organism evidence="3">
    <name type="scientific">Sinomonas puerhi</name>
    <dbReference type="NCBI Taxonomy" id="3238584"/>
    <lineage>
        <taxon>Bacteria</taxon>
        <taxon>Bacillati</taxon>
        <taxon>Actinomycetota</taxon>
        <taxon>Actinomycetes</taxon>
        <taxon>Micrococcales</taxon>
        <taxon>Micrococcaceae</taxon>
        <taxon>Sinomonas</taxon>
    </lineage>
</organism>
<proteinExistence type="predicted"/>
<dbReference type="AlphaFoldDB" id="A0AB39L3C3"/>
<dbReference type="InterPro" id="IPR036291">
    <property type="entry name" value="NAD(P)-bd_dom_sf"/>
</dbReference>
<dbReference type="Pfam" id="PF08240">
    <property type="entry name" value="ADH_N"/>
    <property type="match status" value="1"/>
</dbReference>
<dbReference type="InterPro" id="IPR020843">
    <property type="entry name" value="ER"/>
</dbReference>
<sequence length="330" mass="33905">MVGAAQTMQAAFVRELGGAEKIEVGRLPVPDAGPTDVLVRMEASAVNHVDLFVRSGAYQTKTPFPFVIGRDLVGTVEATGPGVVGFSPGDRVWTNSLGHAGRQGAFSEYAVVGADRLYTLPDGVDPSDAAPVLHAAATAHIGLVREAGLQPGETVFIAGGGGAVGSATIQLAKAMGARVVTSVSADDGEWCRSLGADVTLDYRDPDLAVKIGHAAPAGVDVWWDNSGHHDFEVTLPLLRQGARVIIMAGMAAAPILPVGALYTRDAKLCGFAISNASVSDLAGAARVINSLLAEGSLVSRVGATFRLADAAKAHEALESGDVRGRVLVVP</sequence>
<dbReference type="InterPro" id="IPR013154">
    <property type="entry name" value="ADH-like_N"/>
</dbReference>
<dbReference type="GO" id="GO:0016491">
    <property type="term" value="F:oxidoreductase activity"/>
    <property type="evidence" value="ECO:0007669"/>
    <property type="project" value="InterPro"/>
</dbReference>
<dbReference type="Pfam" id="PF00107">
    <property type="entry name" value="ADH_zinc_N"/>
    <property type="match status" value="1"/>
</dbReference>
<dbReference type="Gene3D" id="3.40.50.720">
    <property type="entry name" value="NAD(P)-binding Rossmann-like Domain"/>
    <property type="match status" value="1"/>
</dbReference>
<dbReference type="InterPro" id="IPR051603">
    <property type="entry name" value="Zinc-ADH_QOR/CCCR"/>
</dbReference>
<keyword evidence="1" id="KW-0521">NADP</keyword>
<evidence type="ECO:0000313" key="3">
    <source>
        <dbReference type="EMBL" id="XDP45476.1"/>
    </source>
</evidence>
<protein>
    <submittedName>
        <fullName evidence="3">NADPH:quinone reductase</fullName>
    </submittedName>
</protein>
<gene>
    <name evidence="3" type="ORF">AB5L97_00150</name>
</gene>
<accession>A0AB39L3C3</accession>
<dbReference type="InterPro" id="IPR011032">
    <property type="entry name" value="GroES-like_sf"/>
</dbReference>
<evidence type="ECO:0000259" key="2">
    <source>
        <dbReference type="SMART" id="SM00829"/>
    </source>
</evidence>
<dbReference type="SMART" id="SM00829">
    <property type="entry name" value="PKS_ER"/>
    <property type="match status" value="1"/>
</dbReference>
<dbReference type="CDD" id="cd08253">
    <property type="entry name" value="zeta_crystallin"/>
    <property type="match status" value="1"/>
</dbReference>
<feature type="domain" description="Enoyl reductase (ER)" evidence="2">
    <location>
        <begin position="17"/>
        <end position="328"/>
    </location>
</feature>
<dbReference type="InterPro" id="IPR013149">
    <property type="entry name" value="ADH-like_C"/>
</dbReference>
<dbReference type="SUPFAM" id="SSF50129">
    <property type="entry name" value="GroES-like"/>
    <property type="match status" value="1"/>
</dbReference>
<dbReference type="Gene3D" id="3.90.180.10">
    <property type="entry name" value="Medium-chain alcohol dehydrogenases, catalytic domain"/>
    <property type="match status" value="1"/>
</dbReference>
<dbReference type="PANTHER" id="PTHR44154">
    <property type="entry name" value="QUINONE OXIDOREDUCTASE"/>
    <property type="match status" value="1"/>
</dbReference>
<dbReference type="PANTHER" id="PTHR44154:SF1">
    <property type="entry name" value="QUINONE OXIDOREDUCTASE"/>
    <property type="match status" value="1"/>
</dbReference>